<name>A0ABY7UA11_9CORY</name>
<dbReference type="EMBL" id="CP063189">
    <property type="protein sequence ID" value="WCZ32652.1"/>
    <property type="molecule type" value="Genomic_DNA"/>
</dbReference>
<feature type="transmembrane region" description="Helical" evidence="2">
    <location>
        <begin position="97"/>
        <end position="114"/>
    </location>
</feature>
<dbReference type="Proteomes" id="UP001220064">
    <property type="component" value="Chromosome"/>
</dbReference>
<sequence length="181" mass="18890">MTTPRDPQGSDLPTYGHDEAAPGAHEANPYSSPASEPAAGQDSAAAGGHYVDHVNGPAAGEPPYVGTAQEPSKLALWTLILGAVSLVGLVVPLVQLIAWILAPVAIIMGIVALVKNRKRPSETRRTWMSILGIVLGVVSLGLLVFGALALIALSQDPEVQQCMNQDGQEAIKQCLQDVKGK</sequence>
<feature type="transmembrane region" description="Helical" evidence="2">
    <location>
        <begin position="74"/>
        <end position="91"/>
    </location>
</feature>
<evidence type="ECO:0008006" key="5">
    <source>
        <dbReference type="Google" id="ProtNLM"/>
    </source>
</evidence>
<organism evidence="3 4">
    <name type="scientific">Corynebacterium massiliense DSM 45435</name>
    <dbReference type="NCBI Taxonomy" id="1121364"/>
    <lineage>
        <taxon>Bacteria</taxon>
        <taxon>Bacillati</taxon>
        <taxon>Actinomycetota</taxon>
        <taxon>Actinomycetes</taxon>
        <taxon>Mycobacteriales</taxon>
        <taxon>Corynebacteriaceae</taxon>
        <taxon>Corynebacterium</taxon>
    </lineage>
</organism>
<keyword evidence="2" id="KW-0812">Transmembrane</keyword>
<evidence type="ECO:0000313" key="4">
    <source>
        <dbReference type="Proteomes" id="UP001220064"/>
    </source>
</evidence>
<keyword evidence="2" id="KW-1133">Transmembrane helix</keyword>
<protein>
    <recommendedName>
        <fullName evidence="5">DUF4190 domain-containing protein</fullName>
    </recommendedName>
</protein>
<evidence type="ECO:0000256" key="1">
    <source>
        <dbReference type="SAM" id="MobiDB-lite"/>
    </source>
</evidence>
<evidence type="ECO:0000313" key="3">
    <source>
        <dbReference type="EMBL" id="WCZ32652.1"/>
    </source>
</evidence>
<accession>A0ABY7UA11</accession>
<feature type="region of interest" description="Disordered" evidence="1">
    <location>
        <begin position="1"/>
        <end position="52"/>
    </location>
</feature>
<dbReference type="RefSeq" id="WP_022862126.1">
    <property type="nucleotide sequence ID" value="NZ_ATVG01000001.1"/>
</dbReference>
<evidence type="ECO:0000256" key="2">
    <source>
        <dbReference type="SAM" id="Phobius"/>
    </source>
</evidence>
<keyword evidence="4" id="KW-1185">Reference proteome</keyword>
<feature type="transmembrane region" description="Helical" evidence="2">
    <location>
        <begin position="126"/>
        <end position="153"/>
    </location>
</feature>
<keyword evidence="2" id="KW-0472">Membrane</keyword>
<proteinExistence type="predicted"/>
<reference evidence="3 4" key="1">
    <citation type="submission" date="2020-10" db="EMBL/GenBank/DDBJ databases">
        <title>Complete genome sequence of Corynebacterium massiliense DSM 45435, type strain of Corynebacterium massiliense.</title>
        <authorList>
            <person name="Busche T."/>
            <person name="Kalinowski J."/>
            <person name="Ruckert C."/>
        </authorList>
    </citation>
    <scope>NUCLEOTIDE SEQUENCE [LARGE SCALE GENOMIC DNA]</scope>
    <source>
        <strain evidence="3 4">DSM 45435</strain>
    </source>
</reference>
<gene>
    <name evidence="3" type="ORF">CMASS_06090</name>
</gene>